<comment type="caution">
    <text evidence="1">The sequence shown here is derived from an EMBL/GenBank/DDBJ whole genome shotgun (WGS) entry which is preliminary data.</text>
</comment>
<proteinExistence type="predicted"/>
<accession>I5C369</accession>
<dbReference type="Proteomes" id="UP000005551">
    <property type="component" value="Unassembled WGS sequence"/>
</dbReference>
<dbReference type="PATRIC" id="fig|1189621.3.peg.2213"/>
<gene>
    <name evidence="1" type="ORF">A3SI_10624</name>
</gene>
<dbReference type="STRING" id="1189621.A3SI_10624"/>
<name>I5C369_9BACT</name>
<dbReference type="EMBL" id="AJYA01000022">
    <property type="protein sequence ID" value="EIM76271.1"/>
    <property type="molecule type" value="Genomic_DNA"/>
</dbReference>
<dbReference type="InterPro" id="IPR025316">
    <property type="entry name" value="DUF4221"/>
</dbReference>
<dbReference type="Pfam" id="PF13970">
    <property type="entry name" value="DUF4221"/>
    <property type="match status" value="1"/>
</dbReference>
<evidence type="ECO:0000313" key="2">
    <source>
        <dbReference type="Proteomes" id="UP000005551"/>
    </source>
</evidence>
<reference evidence="1 2" key="1">
    <citation type="submission" date="2012-05" db="EMBL/GenBank/DDBJ databases">
        <title>Genome sequence of Nitritalea halalkaliphila LW7.</title>
        <authorList>
            <person name="Jangir P.K."/>
            <person name="Singh A."/>
            <person name="Shivaji S."/>
            <person name="Sharma R."/>
        </authorList>
    </citation>
    <scope>NUCLEOTIDE SEQUENCE [LARGE SCALE GENOMIC DNA]</scope>
    <source>
        <strain evidence="1 2">LW7</strain>
    </source>
</reference>
<evidence type="ECO:0008006" key="3">
    <source>
        <dbReference type="Google" id="ProtNLM"/>
    </source>
</evidence>
<sequence>MFLMTKTLNSMRFIKIDIWHGVIFLFSMYNVSCNEKGQKDNVNNVEEYLTSSLTIPLDSISNFEFNFIQSINSDDGEELVNLNKIANTLDFYKVENGELISRIFLNDDEKFGRFTPQGFYYHNEDSIFIFPQMTLNGTLLLDKNGEIQKKYLLPIPEDSNHPLALNHPSVPSSPTIYHENKLYAAIGSLKSSSHGNGIDPNTKIYLVADLLNNEIIINNTLKYPKSYHNRYTTNHHITLLREYVKNEFIISSYPLLDSLYIHDMDFNLLSTKVAKSKFFEGFKEIPKNTPVENYTKYIVSESSYGRLIYDPYKKLYYRFVLIGRFFDENEDSESISSRKNNFSVLVLNKDFELLNEIVFPGSTYSNYSAFVGKKGLYLPKINSYYKNLSEDYITYDIFDFEKKIVYQF</sequence>
<dbReference type="AlphaFoldDB" id="I5C369"/>
<evidence type="ECO:0000313" key="1">
    <source>
        <dbReference type="EMBL" id="EIM76271.1"/>
    </source>
</evidence>
<keyword evidence="2" id="KW-1185">Reference proteome</keyword>
<organism evidence="1 2">
    <name type="scientific">Nitritalea halalkaliphila LW7</name>
    <dbReference type="NCBI Taxonomy" id="1189621"/>
    <lineage>
        <taxon>Bacteria</taxon>
        <taxon>Pseudomonadati</taxon>
        <taxon>Bacteroidota</taxon>
        <taxon>Cytophagia</taxon>
        <taxon>Cytophagales</taxon>
        <taxon>Cyclobacteriaceae</taxon>
        <taxon>Nitritalea</taxon>
    </lineage>
</organism>
<protein>
    <recommendedName>
        <fullName evidence="3">DUF4221 domain-containing protein</fullName>
    </recommendedName>
</protein>
<dbReference type="OrthoDB" id="982523at2"/>